<comment type="caution">
    <text evidence="2">The sequence shown here is derived from an EMBL/GenBank/DDBJ whole genome shotgun (WGS) entry which is preliminary data.</text>
</comment>
<dbReference type="PROSITE" id="PS51154">
    <property type="entry name" value="MACRO"/>
    <property type="match status" value="1"/>
</dbReference>
<dbReference type="PANTHER" id="PTHR11106">
    <property type="entry name" value="GANGLIOSIDE INDUCED DIFFERENTIATION ASSOCIATED PROTEIN 2-RELATED"/>
    <property type="match status" value="1"/>
</dbReference>
<protein>
    <submittedName>
        <fullName evidence="2">O-acetyl-ADP-ribose deacetylase</fullName>
    </submittedName>
</protein>
<dbReference type="InterPro" id="IPR002589">
    <property type="entry name" value="Macro_dom"/>
</dbReference>
<evidence type="ECO:0000259" key="1">
    <source>
        <dbReference type="PROSITE" id="PS51154"/>
    </source>
</evidence>
<dbReference type="SMART" id="SM00506">
    <property type="entry name" value="A1pp"/>
    <property type="match status" value="1"/>
</dbReference>
<name>A0A5X0ZD58_SALEB</name>
<organism evidence="2">
    <name type="scientific">Salmonella enterica subsp. enterica serovar Java</name>
    <dbReference type="NCBI Taxonomy" id="224729"/>
    <lineage>
        <taxon>Bacteria</taxon>
        <taxon>Pseudomonadati</taxon>
        <taxon>Pseudomonadota</taxon>
        <taxon>Gammaproteobacteria</taxon>
        <taxon>Enterobacterales</taxon>
        <taxon>Enterobacteriaceae</taxon>
        <taxon>Salmonella</taxon>
    </lineage>
</organism>
<evidence type="ECO:0000313" key="2">
    <source>
        <dbReference type="EMBL" id="EBY8644298.1"/>
    </source>
</evidence>
<accession>A0A5X0ZD58</accession>
<sequence length="211" mass="23375">MFPYGLKWPVTFHYHQPVRHPRSGGETRIMLYIRKGDITRFSGDIIVNAASTRLHHGGGVCGAIQRAAGPGLLAACKSHIRAYGNLPVGAAVLTPPGKLPCRGVIHAVGPRWLFGLRAERQDALLAQAYRRALTLARATGFRSMAFPCISTGHYFYPHQRAAGIALRTIITFLADSAPEMDVHCFCFSNRDLLIYRHILEECRHPFLTDDA</sequence>
<dbReference type="EMBL" id="AAHPHN010000050">
    <property type="protein sequence ID" value="EBY8644298.1"/>
    <property type="molecule type" value="Genomic_DNA"/>
</dbReference>
<dbReference type="SUPFAM" id="SSF52949">
    <property type="entry name" value="Macro domain-like"/>
    <property type="match status" value="1"/>
</dbReference>
<gene>
    <name evidence="2" type="ORF">D6S17_22565</name>
</gene>
<proteinExistence type="predicted"/>
<dbReference type="InterPro" id="IPR043472">
    <property type="entry name" value="Macro_dom-like"/>
</dbReference>
<feature type="domain" description="Macro" evidence="1">
    <location>
        <begin position="18"/>
        <end position="203"/>
    </location>
</feature>
<dbReference type="Pfam" id="PF01661">
    <property type="entry name" value="Macro"/>
    <property type="match status" value="1"/>
</dbReference>
<dbReference type="AlphaFoldDB" id="A0A5X0ZD58"/>
<reference evidence="2" key="1">
    <citation type="submission" date="2018-09" db="EMBL/GenBank/DDBJ databases">
        <authorList>
            <person name="Ashton P.M."/>
            <person name="Dallman T."/>
            <person name="Nair S."/>
            <person name="De Pinna E."/>
            <person name="Peters T."/>
            <person name="Grant K."/>
        </authorList>
    </citation>
    <scope>NUCLEOTIDE SEQUENCE</scope>
    <source>
        <strain evidence="2">140692</strain>
    </source>
</reference>
<dbReference type="PANTHER" id="PTHR11106:SF27">
    <property type="entry name" value="MACRO DOMAIN-CONTAINING PROTEIN"/>
    <property type="match status" value="1"/>
</dbReference>
<dbReference type="Gene3D" id="3.40.220.10">
    <property type="entry name" value="Leucine Aminopeptidase, subunit E, domain 1"/>
    <property type="match status" value="1"/>
</dbReference>